<dbReference type="EMBL" id="JAGMUV010000029">
    <property type="protein sequence ID" value="KAH7116321.1"/>
    <property type="molecule type" value="Genomic_DNA"/>
</dbReference>
<evidence type="ECO:0000256" key="3">
    <source>
        <dbReference type="ARBA" id="ARBA00022448"/>
    </source>
</evidence>
<dbReference type="InterPro" id="IPR005828">
    <property type="entry name" value="MFS_sugar_transport-like"/>
</dbReference>
<dbReference type="PROSITE" id="PS50850">
    <property type="entry name" value="MFS"/>
    <property type="match status" value="1"/>
</dbReference>
<dbReference type="InterPro" id="IPR020846">
    <property type="entry name" value="MFS_dom"/>
</dbReference>
<evidence type="ECO:0000256" key="6">
    <source>
        <dbReference type="ARBA" id="ARBA00023136"/>
    </source>
</evidence>
<dbReference type="InterPro" id="IPR050360">
    <property type="entry name" value="MFS_Sugar_Transporters"/>
</dbReference>
<comment type="similarity">
    <text evidence="2">Belongs to the major facilitator superfamily. Sugar transporter (TC 2.A.1.1) family.</text>
</comment>
<comment type="subcellular location">
    <subcellularLocation>
        <location evidence="1">Membrane</location>
        <topology evidence="1">Multi-pass membrane protein</topology>
    </subcellularLocation>
</comment>
<dbReference type="PANTHER" id="PTHR48022:SF2">
    <property type="entry name" value="PLASTIDIC GLUCOSE TRANSPORTER 4"/>
    <property type="match status" value="1"/>
</dbReference>
<comment type="caution">
    <text evidence="10">The sequence shown here is derived from an EMBL/GenBank/DDBJ whole genome shotgun (WGS) entry which is preliminary data.</text>
</comment>
<feature type="transmembrane region" description="Helical" evidence="8">
    <location>
        <begin position="330"/>
        <end position="353"/>
    </location>
</feature>
<organism evidence="10 11">
    <name type="scientific">Dactylonectria macrodidyma</name>
    <dbReference type="NCBI Taxonomy" id="307937"/>
    <lineage>
        <taxon>Eukaryota</taxon>
        <taxon>Fungi</taxon>
        <taxon>Dikarya</taxon>
        <taxon>Ascomycota</taxon>
        <taxon>Pezizomycotina</taxon>
        <taxon>Sordariomycetes</taxon>
        <taxon>Hypocreomycetidae</taxon>
        <taxon>Hypocreales</taxon>
        <taxon>Nectriaceae</taxon>
        <taxon>Dactylonectria</taxon>
    </lineage>
</organism>
<dbReference type="GO" id="GO:0016020">
    <property type="term" value="C:membrane"/>
    <property type="evidence" value="ECO:0007669"/>
    <property type="project" value="UniProtKB-SubCell"/>
</dbReference>
<dbReference type="OrthoDB" id="4540492at2759"/>
<protein>
    <submittedName>
        <fullName evidence="10">General substrate transporter</fullName>
    </submittedName>
</protein>
<dbReference type="PANTHER" id="PTHR48022">
    <property type="entry name" value="PLASTIDIC GLUCOSE TRANSPORTER 4"/>
    <property type="match status" value="1"/>
</dbReference>
<evidence type="ECO:0000256" key="7">
    <source>
        <dbReference type="SAM" id="MobiDB-lite"/>
    </source>
</evidence>
<feature type="domain" description="Major facilitator superfamily (MFS) profile" evidence="9">
    <location>
        <begin position="17"/>
        <end position="452"/>
    </location>
</feature>
<keyword evidence="6 8" id="KW-0472">Membrane</keyword>
<dbReference type="Pfam" id="PF00083">
    <property type="entry name" value="Sugar_tr"/>
    <property type="match status" value="1"/>
</dbReference>
<dbReference type="AlphaFoldDB" id="A0A9P9DCJ1"/>
<keyword evidence="4 8" id="KW-0812">Transmembrane</keyword>
<evidence type="ECO:0000256" key="1">
    <source>
        <dbReference type="ARBA" id="ARBA00004141"/>
    </source>
</evidence>
<dbReference type="InterPro" id="IPR036259">
    <property type="entry name" value="MFS_trans_sf"/>
</dbReference>
<dbReference type="FunFam" id="1.20.1250.20:FF:000134">
    <property type="entry name" value="MFS sugar transporter protein"/>
    <property type="match status" value="1"/>
</dbReference>
<accession>A0A9P9DCJ1</accession>
<feature type="transmembrane region" description="Helical" evidence="8">
    <location>
        <begin position="144"/>
        <end position="166"/>
    </location>
</feature>
<feature type="transmembrane region" description="Helical" evidence="8">
    <location>
        <begin position="400"/>
        <end position="421"/>
    </location>
</feature>
<dbReference type="InterPro" id="IPR005829">
    <property type="entry name" value="Sugar_transporter_CS"/>
</dbReference>
<reference evidence="10" key="1">
    <citation type="journal article" date="2021" name="Nat. Commun.">
        <title>Genetic determinants of endophytism in the Arabidopsis root mycobiome.</title>
        <authorList>
            <person name="Mesny F."/>
            <person name="Miyauchi S."/>
            <person name="Thiergart T."/>
            <person name="Pickel B."/>
            <person name="Atanasova L."/>
            <person name="Karlsson M."/>
            <person name="Huettel B."/>
            <person name="Barry K.W."/>
            <person name="Haridas S."/>
            <person name="Chen C."/>
            <person name="Bauer D."/>
            <person name="Andreopoulos W."/>
            <person name="Pangilinan J."/>
            <person name="LaButti K."/>
            <person name="Riley R."/>
            <person name="Lipzen A."/>
            <person name="Clum A."/>
            <person name="Drula E."/>
            <person name="Henrissat B."/>
            <person name="Kohler A."/>
            <person name="Grigoriev I.V."/>
            <person name="Martin F.M."/>
            <person name="Hacquard S."/>
        </authorList>
    </citation>
    <scope>NUCLEOTIDE SEQUENCE</scope>
    <source>
        <strain evidence="10">MPI-CAGE-AT-0147</strain>
    </source>
</reference>
<dbReference type="Gene3D" id="1.20.1250.20">
    <property type="entry name" value="MFS general substrate transporter like domains"/>
    <property type="match status" value="1"/>
</dbReference>
<evidence type="ECO:0000313" key="10">
    <source>
        <dbReference type="EMBL" id="KAH7116321.1"/>
    </source>
</evidence>
<evidence type="ECO:0000313" key="11">
    <source>
        <dbReference type="Proteomes" id="UP000738349"/>
    </source>
</evidence>
<dbReference type="SUPFAM" id="SSF103473">
    <property type="entry name" value="MFS general substrate transporter"/>
    <property type="match status" value="1"/>
</dbReference>
<feature type="transmembrane region" description="Helical" evidence="8">
    <location>
        <begin position="271"/>
        <end position="294"/>
    </location>
</feature>
<dbReference type="PROSITE" id="PS00216">
    <property type="entry name" value="SUGAR_TRANSPORT_1"/>
    <property type="match status" value="1"/>
</dbReference>
<evidence type="ECO:0000256" key="2">
    <source>
        <dbReference type="ARBA" id="ARBA00010992"/>
    </source>
</evidence>
<feature type="region of interest" description="Disordered" evidence="7">
    <location>
        <begin position="468"/>
        <end position="491"/>
    </location>
</feature>
<proteinExistence type="inferred from homology"/>
<evidence type="ECO:0000256" key="5">
    <source>
        <dbReference type="ARBA" id="ARBA00022989"/>
    </source>
</evidence>
<feature type="transmembrane region" description="Helical" evidence="8">
    <location>
        <begin position="427"/>
        <end position="448"/>
    </location>
</feature>
<dbReference type="GO" id="GO:0005351">
    <property type="term" value="F:carbohydrate:proton symporter activity"/>
    <property type="evidence" value="ECO:0007669"/>
    <property type="project" value="TreeGrafter"/>
</dbReference>
<dbReference type="Proteomes" id="UP000738349">
    <property type="component" value="Unassembled WGS sequence"/>
</dbReference>
<feature type="transmembrane region" description="Helical" evidence="8">
    <location>
        <begin position="359"/>
        <end position="379"/>
    </location>
</feature>
<feature type="transmembrane region" description="Helical" evidence="8">
    <location>
        <begin position="300"/>
        <end position="321"/>
    </location>
</feature>
<keyword evidence="11" id="KW-1185">Reference proteome</keyword>
<keyword evidence="3" id="KW-0813">Transport</keyword>
<gene>
    <name evidence="10" type="ORF">EDB81DRAFT_818968</name>
</gene>
<feature type="transmembrane region" description="Helical" evidence="8">
    <location>
        <begin position="12"/>
        <end position="35"/>
    </location>
</feature>
<evidence type="ECO:0000259" key="9">
    <source>
        <dbReference type="PROSITE" id="PS50850"/>
    </source>
</evidence>
<keyword evidence="5 8" id="KW-1133">Transmembrane helix</keyword>
<sequence length="491" mass="53472">MDSVRFAIGSRGSITLMLLASIFSLCLAGFDASLIGNLNVVPRYTEYFKLTTDLVALNTAIVSAGQVVSGLSAGHLSDHFGRRAALGIGASIIIIGAVLQASATTEAQFCVGRFVEGFAFTIVQTSSTTWIMESMPPKHRGILMGILISSIPLSGVLSSGINIGTFNLENNWAWRSGFIVEIAFPLFSLCLLPFTHESPRWLVYKGRSTEALAVICHLHAYGNAGGPEVRREFAEISEVIEKERQIEKPWKSLIAPRSNLKRFSYSALTMIFYQITGSNTLIFFFPLILANAGINSVKTILIVITCLTGCIFFCVITGGWLSDRFGRKKILVTGTIVMDLCLVVLAVLSYLSASRKSTAYGPGAIAAVLVFQFASYNSWMILNYTYPLEVLSFTQRAKGVAASQSLSYAFSFLTLYTIPIALKHIGWKFYVINASWNLVILAVVIFYFEETKGKTLEAAGNTIEGQAVDESMSTEERKGSLKSVTGKGEGC</sequence>
<evidence type="ECO:0000256" key="8">
    <source>
        <dbReference type="SAM" id="Phobius"/>
    </source>
</evidence>
<evidence type="ECO:0000256" key="4">
    <source>
        <dbReference type="ARBA" id="ARBA00022692"/>
    </source>
</evidence>
<feature type="transmembrane region" description="Helical" evidence="8">
    <location>
        <begin position="172"/>
        <end position="195"/>
    </location>
</feature>
<feature type="transmembrane region" description="Helical" evidence="8">
    <location>
        <begin position="55"/>
        <end position="72"/>
    </location>
</feature>
<feature type="transmembrane region" description="Helical" evidence="8">
    <location>
        <begin position="84"/>
        <end position="102"/>
    </location>
</feature>
<name>A0A9P9DCJ1_9HYPO</name>